<dbReference type="OrthoDB" id="980878at2"/>
<evidence type="ECO:0000313" key="2">
    <source>
        <dbReference type="EMBL" id="PWJ43671.1"/>
    </source>
</evidence>
<reference evidence="2 3" key="1">
    <citation type="submission" date="2018-03" db="EMBL/GenBank/DDBJ databases">
        <title>Genomic Encyclopedia of Archaeal and Bacterial Type Strains, Phase II (KMG-II): from individual species to whole genera.</title>
        <authorList>
            <person name="Goeker M."/>
        </authorList>
    </citation>
    <scope>NUCLEOTIDE SEQUENCE [LARGE SCALE GENOMIC DNA]</scope>
    <source>
        <strain evidence="2 3">DSM 28229</strain>
    </source>
</reference>
<dbReference type="EMBL" id="QGDO01000001">
    <property type="protein sequence ID" value="PWJ43671.1"/>
    <property type="molecule type" value="Genomic_DNA"/>
</dbReference>
<dbReference type="PROSITE" id="PS51257">
    <property type="entry name" value="PROKAR_LIPOPROTEIN"/>
    <property type="match status" value="1"/>
</dbReference>
<gene>
    <name evidence="2" type="ORF">BC781_10117</name>
</gene>
<accession>A0A315ZDQ7</accession>
<dbReference type="AlphaFoldDB" id="A0A315ZDQ7"/>
<keyword evidence="3" id="KW-1185">Reference proteome</keyword>
<dbReference type="RefSeq" id="WP_109615212.1">
    <property type="nucleotide sequence ID" value="NZ_QGDO01000001.1"/>
</dbReference>
<protein>
    <submittedName>
        <fullName evidence="2">Late embryogenesis abundant protein</fullName>
    </submittedName>
</protein>
<dbReference type="Gene3D" id="2.60.40.1820">
    <property type="match status" value="1"/>
</dbReference>
<sequence length="155" mass="17204">MAKRKNYLSLIVLSLLMIFGLVSCKIHEPEFKSIDNLSVKRISSGDILLTADAEFYNPNGIKMALDSVSIDVIINDEIVGSINQPLKTTMPSKADFTLPLEVRFPSKKLFSNVLDGLFKVLSNEKFEVKYNGFVQTKAVGIPVKVPVRAKSTIEI</sequence>
<organism evidence="2 3">
    <name type="scientific">Sediminitomix flava</name>
    <dbReference type="NCBI Taxonomy" id="379075"/>
    <lineage>
        <taxon>Bacteria</taxon>
        <taxon>Pseudomonadati</taxon>
        <taxon>Bacteroidota</taxon>
        <taxon>Cytophagia</taxon>
        <taxon>Cytophagales</taxon>
        <taxon>Flammeovirgaceae</taxon>
        <taxon>Sediminitomix</taxon>
    </lineage>
</organism>
<dbReference type="InterPro" id="IPR004864">
    <property type="entry name" value="LEA_2"/>
</dbReference>
<proteinExistence type="predicted"/>
<name>A0A315ZDQ7_SEDFL</name>
<evidence type="ECO:0000313" key="3">
    <source>
        <dbReference type="Proteomes" id="UP000245535"/>
    </source>
</evidence>
<feature type="domain" description="Late embryogenesis abundant protein LEA-2 subgroup" evidence="1">
    <location>
        <begin position="56"/>
        <end position="148"/>
    </location>
</feature>
<dbReference type="SUPFAM" id="SSF117070">
    <property type="entry name" value="LEA14-like"/>
    <property type="match status" value="1"/>
</dbReference>
<dbReference type="Proteomes" id="UP000245535">
    <property type="component" value="Unassembled WGS sequence"/>
</dbReference>
<comment type="caution">
    <text evidence="2">The sequence shown here is derived from an EMBL/GenBank/DDBJ whole genome shotgun (WGS) entry which is preliminary data.</text>
</comment>
<evidence type="ECO:0000259" key="1">
    <source>
        <dbReference type="Pfam" id="PF03168"/>
    </source>
</evidence>
<dbReference type="Pfam" id="PF03168">
    <property type="entry name" value="LEA_2"/>
    <property type="match status" value="1"/>
</dbReference>